<dbReference type="OrthoDB" id="1432662at2"/>
<name>A0A0D5CEZ7_9MICO</name>
<dbReference type="Proteomes" id="UP000032604">
    <property type="component" value="Chromosome"/>
</dbReference>
<dbReference type="PANTHER" id="PTHR34818:SF1">
    <property type="entry name" value="PROTEIN BLI-3"/>
    <property type="match status" value="1"/>
</dbReference>
<sequence>MTDTTNDHQDDRERVAELVKSARIALLTTVNAHGQLVSRPLASQERDFDGDLWFFTQDPSDKTAEIRANDQVNVSLQSGDGFLSIAGTAEITRDRARIDELWSTGAEAWFEGGKDDPTVALIRVHADAAEYWYQDTPKPIALIKYAKAAITGERPKDVGEHGTVEL</sequence>
<dbReference type="RefSeq" id="WP_045526699.1">
    <property type="nucleotide sequence ID" value="NZ_CP011043.1"/>
</dbReference>
<proteinExistence type="predicted"/>
<dbReference type="InterPro" id="IPR038725">
    <property type="entry name" value="YdaG_split_barrel_FMN-bd"/>
</dbReference>
<evidence type="ECO:0000313" key="2">
    <source>
        <dbReference type="EMBL" id="AJW78191.1"/>
    </source>
</evidence>
<reference evidence="2 3" key="1">
    <citation type="journal article" date="2015" name="Genome Announc.">
        <title>Complete Genome Sequence of Clavibacter michiganensis subsp. insidiosus R1-1 Using PacBio Single-Molecule Real-Time Technology.</title>
        <authorList>
            <person name="Lu Y."/>
            <person name="Samac D.A."/>
            <person name="Glazebrook J."/>
            <person name="Ishimaru C.A."/>
        </authorList>
    </citation>
    <scope>NUCLEOTIDE SEQUENCE [LARGE SCALE GENOMIC DNA]</scope>
    <source>
        <strain evidence="2 3">R1-1</strain>
    </source>
</reference>
<gene>
    <name evidence="2" type="ORF">VO01_02790</name>
</gene>
<protein>
    <submittedName>
        <fullName evidence="2">General stress protein</fullName>
    </submittedName>
</protein>
<dbReference type="HOGENOM" id="CLU_091428_1_1_11"/>
<dbReference type="AlphaFoldDB" id="A0A0D5CEZ7"/>
<dbReference type="SUPFAM" id="SSF50475">
    <property type="entry name" value="FMN-binding split barrel"/>
    <property type="match status" value="1"/>
</dbReference>
<dbReference type="InterPro" id="IPR052917">
    <property type="entry name" value="Stress-Dev_Protein"/>
</dbReference>
<feature type="domain" description="General stress protein FMN-binding split barrel" evidence="1">
    <location>
        <begin position="10"/>
        <end position="155"/>
    </location>
</feature>
<evidence type="ECO:0000313" key="3">
    <source>
        <dbReference type="Proteomes" id="UP000032604"/>
    </source>
</evidence>
<dbReference type="PATRIC" id="fig|33014.5.peg.587"/>
<dbReference type="Gene3D" id="2.30.110.10">
    <property type="entry name" value="Electron Transport, Fmn-binding Protein, Chain A"/>
    <property type="match status" value="1"/>
</dbReference>
<accession>A0A0D5CEZ7</accession>
<dbReference type="Pfam" id="PF16242">
    <property type="entry name" value="Pyrid_ox_like"/>
    <property type="match status" value="1"/>
</dbReference>
<evidence type="ECO:0000259" key="1">
    <source>
        <dbReference type="Pfam" id="PF16242"/>
    </source>
</evidence>
<dbReference type="KEGG" id="cmh:VO01_02790"/>
<organism evidence="2 3">
    <name type="scientific">Clavibacter michiganensis subsp. insidiosus</name>
    <dbReference type="NCBI Taxonomy" id="33014"/>
    <lineage>
        <taxon>Bacteria</taxon>
        <taxon>Bacillati</taxon>
        <taxon>Actinomycetota</taxon>
        <taxon>Actinomycetes</taxon>
        <taxon>Micrococcales</taxon>
        <taxon>Microbacteriaceae</taxon>
        <taxon>Clavibacter</taxon>
    </lineage>
</organism>
<dbReference type="PANTHER" id="PTHR34818">
    <property type="entry name" value="PROTEIN BLI-3"/>
    <property type="match status" value="1"/>
</dbReference>
<dbReference type="InterPro" id="IPR012349">
    <property type="entry name" value="Split_barrel_FMN-bd"/>
</dbReference>
<dbReference type="EMBL" id="CP011043">
    <property type="protein sequence ID" value="AJW78191.1"/>
    <property type="molecule type" value="Genomic_DNA"/>
</dbReference>